<organism evidence="1 2">
    <name type="scientific">Leptospira alstonii serovar Sichuan str. 79601</name>
    <dbReference type="NCBI Taxonomy" id="1218565"/>
    <lineage>
        <taxon>Bacteria</taxon>
        <taxon>Pseudomonadati</taxon>
        <taxon>Spirochaetota</taxon>
        <taxon>Spirochaetia</taxon>
        <taxon>Leptospirales</taxon>
        <taxon>Leptospiraceae</taxon>
        <taxon>Leptospira</taxon>
    </lineage>
</organism>
<dbReference type="AlphaFoldDB" id="M6D4K3"/>
<evidence type="ECO:0000313" key="2">
    <source>
        <dbReference type="Proteomes" id="UP000011988"/>
    </source>
</evidence>
<proteinExistence type="predicted"/>
<dbReference type="EMBL" id="ANIK01000008">
    <property type="protein sequence ID" value="EMJ97616.1"/>
    <property type="molecule type" value="Genomic_DNA"/>
</dbReference>
<reference evidence="1 2" key="1">
    <citation type="submission" date="2013-01" db="EMBL/GenBank/DDBJ databases">
        <authorList>
            <person name="Harkins D.M."/>
            <person name="Durkin A.S."/>
            <person name="Brinkac L.M."/>
            <person name="Haft D.H."/>
            <person name="Selengut J.D."/>
            <person name="Sanka R."/>
            <person name="DePew J."/>
            <person name="Purushe J."/>
            <person name="Galloway R.L."/>
            <person name="Vinetz J.M."/>
            <person name="Sutton G.G."/>
            <person name="Nierman W.C."/>
            <person name="Fouts D.E."/>
        </authorList>
    </citation>
    <scope>NUCLEOTIDE SEQUENCE [LARGE SCALE GENOMIC DNA]</scope>
    <source>
        <strain evidence="1 2">79601</strain>
    </source>
</reference>
<dbReference type="PATRIC" id="fig|1218565.3.peg.603"/>
<protein>
    <submittedName>
        <fullName evidence="1">Uncharacterized protein</fullName>
    </submittedName>
</protein>
<sequence>MKRILSSIKKASQFRIYPKTYLIFFPACKKKVVGYKKFKTSRSISFNGNKAKNPCVRLCLN</sequence>
<name>M6D4K3_9LEPT</name>
<comment type="caution">
    <text evidence="1">The sequence shown here is derived from an EMBL/GenBank/DDBJ whole genome shotgun (WGS) entry which is preliminary data.</text>
</comment>
<evidence type="ECO:0000313" key="1">
    <source>
        <dbReference type="EMBL" id="EMJ97616.1"/>
    </source>
</evidence>
<gene>
    <name evidence="1" type="ORF">LEP1GSC194_3030</name>
</gene>
<accession>M6D4K3</accession>
<dbReference type="Proteomes" id="UP000011988">
    <property type="component" value="Unassembled WGS sequence"/>
</dbReference>